<evidence type="ECO:0000256" key="5">
    <source>
        <dbReference type="ARBA" id="ARBA00022475"/>
    </source>
</evidence>
<evidence type="ECO:0000256" key="4">
    <source>
        <dbReference type="ARBA" id="ARBA00022448"/>
    </source>
</evidence>
<dbReference type="Gene3D" id="1.20.58.340">
    <property type="entry name" value="Magnesium transport protein CorA, transmembrane region"/>
    <property type="match status" value="2"/>
</dbReference>
<feature type="transmembrane region" description="Helical" evidence="14">
    <location>
        <begin position="261"/>
        <end position="285"/>
    </location>
</feature>
<evidence type="ECO:0000256" key="1">
    <source>
        <dbReference type="ARBA" id="ARBA00004429"/>
    </source>
</evidence>
<evidence type="ECO:0000256" key="3">
    <source>
        <dbReference type="ARBA" id="ARBA00019439"/>
    </source>
</evidence>
<evidence type="ECO:0000256" key="10">
    <source>
        <dbReference type="ARBA" id="ARBA00023065"/>
    </source>
</evidence>
<evidence type="ECO:0000256" key="13">
    <source>
        <dbReference type="SAM" id="Coils"/>
    </source>
</evidence>
<protein>
    <recommendedName>
        <fullName evidence="3">Magnesium transport protein CorA</fullName>
    </recommendedName>
</protein>
<dbReference type="FunFam" id="1.20.58.340:FF:000001">
    <property type="entry name" value="Magnesium transport protein CorA"/>
    <property type="match status" value="1"/>
</dbReference>
<keyword evidence="16" id="KW-1185">Reference proteome</keyword>
<gene>
    <name evidence="15" type="ORF">SAMN05216241_11123</name>
</gene>
<keyword evidence="7 14" id="KW-0812">Transmembrane</keyword>
<dbReference type="RefSeq" id="WP_090021356.1">
    <property type="nucleotide sequence ID" value="NZ_FNCE01000011.1"/>
</dbReference>
<dbReference type="PANTHER" id="PTHR47685">
    <property type="entry name" value="MAGNESIUM TRANSPORT PROTEIN CORA"/>
    <property type="match status" value="1"/>
</dbReference>
<dbReference type="InterPro" id="IPR045861">
    <property type="entry name" value="CorA_cytoplasmic_dom"/>
</dbReference>
<feature type="coiled-coil region" evidence="13">
    <location>
        <begin position="143"/>
        <end position="170"/>
    </location>
</feature>
<dbReference type="STRING" id="1082479.SAMN05216241_11123"/>
<evidence type="ECO:0000256" key="6">
    <source>
        <dbReference type="ARBA" id="ARBA00022519"/>
    </source>
</evidence>
<dbReference type="GO" id="GO:0005886">
    <property type="term" value="C:plasma membrane"/>
    <property type="evidence" value="ECO:0007669"/>
    <property type="project" value="UniProtKB-SubCell"/>
</dbReference>
<comment type="subcellular location">
    <subcellularLocation>
        <location evidence="1">Cell inner membrane</location>
        <topology evidence="1">Multi-pass membrane protein</topology>
    </subcellularLocation>
</comment>
<keyword evidence="9 14" id="KW-1133">Transmembrane helix</keyword>
<evidence type="ECO:0000256" key="14">
    <source>
        <dbReference type="SAM" id="Phobius"/>
    </source>
</evidence>
<evidence type="ECO:0000313" key="16">
    <source>
        <dbReference type="Proteomes" id="UP000199415"/>
    </source>
</evidence>
<comment type="catalytic activity">
    <reaction evidence="12">
        <text>Mg(2+)(in) = Mg(2+)(out)</text>
        <dbReference type="Rhea" id="RHEA:29827"/>
        <dbReference type="ChEBI" id="CHEBI:18420"/>
    </reaction>
</comment>
<accession>A0A1G7U1F1</accession>
<keyword evidence="4" id="KW-0813">Transport</keyword>
<dbReference type="InterPro" id="IPR045863">
    <property type="entry name" value="CorA_TM1_TM2"/>
</dbReference>
<evidence type="ECO:0000256" key="11">
    <source>
        <dbReference type="ARBA" id="ARBA00023136"/>
    </source>
</evidence>
<evidence type="ECO:0000256" key="2">
    <source>
        <dbReference type="ARBA" id="ARBA00009765"/>
    </source>
</evidence>
<dbReference type="InterPro" id="IPR002523">
    <property type="entry name" value="MgTranspt_CorA/ZnTranspt_ZntB"/>
</dbReference>
<dbReference type="OrthoDB" id="9803416at2"/>
<dbReference type="AlphaFoldDB" id="A0A1G7U1F1"/>
<keyword evidence="10" id="KW-0406">Ion transport</keyword>
<evidence type="ECO:0000256" key="9">
    <source>
        <dbReference type="ARBA" id="ARBA00022989"/>
    </source>
</evidence>
<evidence type="ECO:0000256" key="7">
    <source>
        <dbReference type="ARBA" id="ARBA00022692"/>
    </source>
</evidence>
<dbReference type="PANTHER" id="PTHR47685:SF1">
    <property type="entry name" value="MAGNESIUM TRANSPORT PROTEIN CORA"/>
    <property type="match status" value="1"/>
</dbReference>
<keyword evidence="8" id="KW-0460">Magnesium</keyword>
<dbReference type="Pfam" id="PF01544">
    <property type="entry name" value="CorA"/>
    <property type="match status" value="1"/>
</dbReference>
<dbReference type="Proteomes" id="UP000199415">
    <property type="component" value="Unassembled WGS sequence"/>
</dbReference>
<dbReference type="GO" id="GO:0015095">
    <property type="term" value="F:magnesium ion transmembrane transporter activity"/>
    <property type="evidence" value="ECO:0007669"/>
    <property type="project" value="TreeGrafter"/>
</dbReference>
<feature type="transmembrane region" description="Helical" evidence="14">
    <location>
        <begin position="297"/>
        <end position="317"/>
    </location>
</feature>
<proteinExistence type="inferred from homology"/>
<dbReference type="InterPro" id="IPR050829">
    <property type="entry name" value="CorA_MIT"/>
</dbReference>
<organism evidence="15 16">
    <name type="scientific">Limimonas halophila</name>
    <dbReference type="NCBI Taxonomy" id="1082479"/>
    <lineage>
        <taxon>Bacteria</taxon>
        <taxon>Pseudomonadati</taxon>
        <taxon>Pseudomonadota</taxon>
        <taxon>Alphaproteobacteria</taxon>
        <taxon>Rhodospirillales</taxon>
        <taxon>Rhodovibrionaceae</taxon>
        <taxon>Limimonas</taxon>
    </lineage>
</organism>
<reference evidence="15 16" key="1">
    <citation type="submission" date="2016-10" db="EMBL/GenBank/DDBJ databases">
        <authorList>
            <person name="de Groot N.N."/>
        </authorList>
    </citation>
    <scope>NUCLEOTIDE SEQUENCE [LARGE SCALE GENOMIC DNA]</scope>
    <source>
        <strain evidence="15 16">DSM 25584</strain>
    </source>
</reference>
<dbReference type="CDD" id="cd12837">
    <property type="entry name" value="EcCorA-like_u1"/>
    <property type="match status" value="1"/>
</dbReference>
<dbReference type="EMBL" id="FNCE01000011">
    <property type="protein sequence ID" value="SDG40879.1"/>
    <property type="molecule type" value="Genomic_DNA"/>
</dbReference>
<sequence length="323" mass="35650">MLRAFSVHEGRLHVEEVDAAAVEALPPEAVWIDLYQPTGPEERLVERALAIDIPTRAEREEIESSSRLYTDSGTSFLTGTIVRSAAAPPESATVTFVLTASRLITVRHADLQAFTAFERDIRRQPQMCTAAPSAFAALLDSIIERIADVLERLRSDLDRLSQEVFAERTKASDHDYRALLGRIGRLGDLVSKARESLLSLSRVTAFARQLDLFDGNRAAASRLMTVAQDIASLTDHAAFLNSKVTFLLDATLGMISIQQNAIIKIFSVVAVIFLPPTLIASIYGMNFEVMPELSWSFGYPLALVLMLISAVLPYVLFKARGWL</sequence>
<evidence type="ECO:0000313" key="15">
    <source>
        <dbReference type="EMBL" id="SDG40879.1"/>
    </source>
</evidence>
<dbReference type="SUPFAM" id="SSF144083">
    <property type="entry name" value="Magnesium transport protein CorA, transmembrane region"/>
    <property type="match status" value="1"/>
</dbReference>
<comment type="similarity">
    <text evidence="2">Belongs to the CorA metal ion transporter (MIT) (TC 1.A.35) family.</text>
</comment>
<dbReference type="GO" id="GO:0015087">
    <property type="term" value="F:cobalt ion transmembrane transporter activity"/>
    <property type="evidence" value="ECO:0007669"/>
    <property type="project" value="TreeGrafter"/>
</dbReference>
<name>A0A1G7U1F1_9PROT</name>
<evidence type="ECO:0000256" key="8">
    <source>
        <dbReference type="ARBA" id="ARBA00022842"/>
    </source>
</evidence>
<dbReference type="GO" id="GO:0015099">
    <property type="term" value="F:nickel cation transmembrane transporter activity"/>
    <property type="evidence" value="ECO:0007669"/>
    <property type="project" value="TreeGrafter"/>
</dbReference>
<keyword evidence="6" id="KW-0997">Cell inner membrane</keyword>
<keyword evidence="5" id="KW-1003">Cell membrane</keyword>
<dbReference type="SUPFAM" id="SSF143865">
    <property type="entry name" value="CorA soluble domain-like"/>
    <property type="match status" value="1"/>
</dbReference>
<keyword evidence="11 14" id="KW-0472">Membrane</keyword>
<evidence type="ECO:0000256" key="12">
    <source>
        <dbReference type="ARBA" id="ARBA00034269"/>
    </source>
</evidence>
<keyword evidence="13" id="KW-0175">Coiled coil</keyword>